<proteinExistence type="predicted"/>
<reference evidence="2" key="1">
    <citation type="submission" date="2020-11" db="EMBL/GenBank/DDBJ databases">
        <authorList>
            <consortium name="DOE Joint Genome Institute"/>
            <person name="Ahrendt S."/>
            <person name="Riley R."/>
            <person name="Andreopoulos W."/>
            <person name="Labutti K."/>
            <person name="Pangilinan J."/>
            <person name="Ruiz-Duenas F.J."/>
            <person name="Barrasa J.M."/>
            <person name="Sanchez-Garcia M."/>
            <person name="Camarero S."/>
            <person name="Miyauchi S."/>
            <person name="Serrano A."/>
            <person name="Linde D."/>
            <person name="Babiker R."/>
            <person name="Drula E."/>
            <person name="Ayuso-Fernandez I."/>
            <person name="Pacheco R."/>
            <person name="Padilla G."/>
            <person name="Ferreira P."/>
            <person name="Barriuso J."/>
            <person name="Kellner H."/>
            <person name="Castanera R."/>
            <person name="Alfaro M."/>
            <person name="Ramirez L."/>
            <person name="Pisabarro A.G."/>
            <person name="Kuo A."/>
            <person name="Tritt A."/>
            <person name="Lipzen A."/>
            <person name="He G."/>
            <person name="Yan M."/>
            <person name="Ng V."/>
            <person name="Cullen D."/>
            <person name="Martin F."/>
            <person name="Rosso M.-N."/>
            <person name="Henrissat B."/>
            <person name="Hibbett D."/>
            <person name="Martinez A.T."/>
            <person name="Grigoriev I.V."/>
        </authorList>
    </citation>
    <scope>NUCLEOTIDE SEQUENCE</scope>
    <source>
        <strain evidence="2">CBS 506.95</strain>
    </source>
</reference>
<feature type="domain" description="F-box" evidence="1">
    <location>
        <begin position="21"/>
        <end position="60"/>
    </location>
</feature>
<dbReference type="InterPro" id="IPR036047">
    <property type="entry name" value="F-box-like_dom_sf"/>
</dbReference>
<dbReference type="EMBL" id="MU157826">
    <property type="protein sequence ID" value="KAF9534545.1"/>
    <property type="molecule type" value="Genomic_DNA"/>
</dbReference>
<keyword evidence="3" id="KW-1185">Reference proteome</keyword>
<dbReference type="AlphaFoldDB" id="A0A9P6JWG5"/>
<evidence type="ECO:0000259" key="1">
    <source>
        <dbReference type="Pfam" id="PF12937"/>
    </source>
</evidence>
<name>A0A9P6JWG5_9AGAR</name>
<accession>A0A9P6JWG5</accession>
<evidence type="ECO:0000313" key="3">
    <source>
        <dbReference type="Proteomes" id="UP000807306"/>
    </source>
</evidence>
<dbReference type="Pfam" id="PF12937">
    <property type="entry name" value="F-box-like"/>
    <property type="match status" value="1"/>
</dbReference>
<protein>
    <recommendedName>
        <fullName evidence="1">F-box domain-containing protein</fullName>
    </recommendedName>
</protein>
<gene>
    <name evidence="2" type="ORF">CPB83DRAFT_342132</name>
</gene>
<organism evidence="2 3">
    <name type="scientific">Crepidotus variabilis</name>
    <dbReference type="NCBI Taxonomy" id="179855"/>
    <lineage>
        <taxon>Eukaryota</taxon>
        <taxon>Fungi</taxon>
        <taxon>Dikarya</taxon>
        <taxon>Basidiomycota</taxon>
        <taxon>Agaricomycotina</taxon>
        <taxon>Agaricomycetes</taxon>
        <taxon>Agaricomycetidae</taxon>
        <taxon>Agaricales</taxon>
        <taxon>Agaricineae</taxon>
        <taxon>Crepidotaceae</taxon>
        <taxon>Crepidotus</taxon>
    </lineage>
</organism>
<dbReference type="InterPro" id="IPR001810">
    <property type="entry name" value="F-box_dom"/>
</dbReference>
<dbReference type="OrthoDB" id="2984575at2759"/>
<comment type="caution">
    <text evidence="2">The sequence shown here is derived from an EMBL/GenBank/DDBJ whole genome shotgun (WGS) entry which is preliminary data.</text>
</comment>
<sequence length="331" mass="36437">MADNSALAEDESSGPSVCLEVPIDILFLIFTYLPPSTLSACCRLSKRTHLTAFDALYRHIRPTSRNILDLIFRLSQPFPTASSADGAPELLATKVHSFVLSEAKSSFDMYLGNIQDLLPKLTRLKVLVLDLTPTSAWILPRVGWNSDEGNVAKEPAFRLKIFHCSLQYDSTLGDFLETQPDILTLIVRAPVVTNPLPVLPHTFLPNLTFLQAPWRLAAALVSGRPISDLITWHLTMNSARDQSPNTNAEVVAYLEEDPDISCLSRSTFDGGLKRHFINWSFLSVQGPERLGQATPGLVRLSIDADGVDPSDESPGRNCGVPNRPLTIHKIA</sequence>
<evidence type="ECO:0000313" key="2">
    <source>
        <dbReference type="EMBL" id="KAF9534545.1"/>
    </source>
</evidence>
<dbReference type="SUPFAM" id="SSF81383">
    <property type="entry name" value="F-box domain"/>
    <property type="match status" value="1"/>
</dbReference>
<dbReference type="Proteomes" id="UP000807306">
    <property type="component" value="Unassembled WGS sequence"/>
</dbReference>